<evidence type="ECO:0000259" key="5">
    <source>
        <dbReference type="PROSITE" id="PS51186"/>
    </source>
</evidence>
<keyword evidence="4" id="KW-0012">Acyltransferase</keyword>
<accession>E6PCR9</accession>
<organism evidence="6">
    <name type="scientific">mine drainage metagenome</name>
    <dbReference type="NCBI Taxonomy" id="410659"/>
    <lineage>
        <taxon>unclassified sequences</taxon>
        <taxon>metagenomes</taxon>
        <taxon>ecological metagenomes</taxon>
    </lineage>
</organism>
<dbReference type="Gene3D" id="3.40.630.30">
    <property type="match status" value="1"/>
</dbReference>
<dbReference type="GO" id="GO:0008080">
    <property type="term" value="F:N-acetyltransferase activity"/>
    <property type="evidence" value="ECO:0007669"/>
    <property type="project" value="InterPro"/>
</dbReference>
<dbReference type="Pfam" id="PF00583">
    <property type="entry name" value="Acetyltransf_1"/>
    <property type="match status" value="1"/>
</dbReference>
<evidence type="ECO:0000313" key="6">
    <source>
        <dbReference type="EMBL" id="CBH74253.1"/>
    </source>
</evidence>
<sequence>MKLDLDPTHASAPEPLRIEEMRLEDINAVTRIELLSFTTQWPHDAFANELRSNKLAHYFVGRIGSRIVAYGGIWVILEDSHVTTIAVDPELRGCRYGERMMSHLLDTAIELGAAWMTLEVRESNLSAQRLYQKYGFTTVTTRKAYYSDNNESALVMWAGNLQGELYRARLDALHAKLS</sequence>
<dbReference type="InterPro" id="IPR000182">
    <property type="entry name" value="GNAT_dom"/>
</dbReference>
<reference evidence="6" key="1">
    <citation type="submission" date="2009-10" db="EMBL/GenBank/DDBJ databases">
        <title>Diversity of trophic interactions inside an arsenic-rich microbial ecosystem.</title>
        <authorList>
            <person name="Bertin P.N."/>
            <person name="Heinrich-Salmeron A."/>
            <person name="Pelletier E."/>
            <person name="Goulhen-Chollet F."/>
            <person name="Arsene-Ploetze F."/>
            <person name="Gallien S."/>
            <person name="Calteau A."/>
            <person name="Vallenet D."/>
            <person name="Casiot C."/>
            <person name="Chane-Woon-Ming B."/>
            <person name="Giloteaux L."/>
            <person name="Barakat M."/>
            <person name="Bonnefoy V."/>
            <person name="Bruneel O."/>
            <person name="Chandler M."/>
            <person name="Cleiss J."/>
            <person name="Duran R."/>
            <person name="Elbaz-Poulichet F."/>
            <person name="Fonknechten N."/>
            <person name="Lauga B."/>
            <person name="Mornico D."/>
            <person name="Ortet P."/>
            <person name="Schaeffer C."/>
            <person name="Siguier P."/>
            <person name="Alexander Thil Smith A."/>
            <person name="Van Dorsselaer A."/>
            <person name="Weissenbach J."/>
            <person name="Medigue C."/>
            <person name="Le Paslier D."/>
        </authorList>
    </citation>
    <scope>NUCLEOTIDE SEQUENCE</scope>
</reference>
<evidence type="ECO:0000256" key="2">
    <source>
        <dbReference type="ARBA" id="ARBA00022490"/>
    </source>
</evidence>
<dbReference type="InterPro" id="IPR050680">
    <property type="entry name" value="YpeA/RimI_acetyltransf"/>
</dbReference>
<gene>
    <name evidence="6" type="ORF">CARN1_2140</name>
</gene>
<dbReference type="PANTHER" id="PTHR43420:SF44">
    <property type="entry name" value="ACETYLTRANSFERASE YPEA"/>
    <property type="match status" value="1"/>
</dbReference>
<name>E6PCR9_9ZZZZ</name>
<dbReference type="PROSITE" id="PS51186">
    <property type="entry name" value="GNAT"/>
    <property type="match status" value="1"/>
</dbReference>
<dbReference type="AlphaFoldDB" id="E6PCR9"/>
<keyword evidence="3 6" id="KW-0808">Transferase</keyword>
<dbReference type="InterPro" id="IPR006464">
    <property type="entry name" value="AcTrfase_RimI/Ard1"/>
</dbReference>
<dbReference type="PANTHER" id="PTHR43420">
    <property type="entry name" value="ACETYLTRANSFERASE"/>
    <property type="match status" value="1"/>
</dbReference>
<dbReference type="CDD" id="cd04301">
    <property type="entry name" value="NAT_SF"/>
    <property type="match status" value="1"/>
</dbReference>
<evidence type="ECO:0000256" key="4">
    <source>
        <dbReference type="ARBA" id="ARBA00023315"/>
    </source>
</evidence>
<keyword evidence="2" id="KW-0963">Cytoplasm</keyword>
<evidence type="ECO:0000256" key="1">
    <source>
        <dbReference type="ARBA" id="ARBA00005395"/>
    </source>
</evidence>
<feature type="domain" description="N-acetyltransferase" evidence="5">
    <location>
        <begin position="16"/>
        <end position="161"/>
    </location>
</feature>
<comment type="similarity">
    <text evidence="1">Belongs to the acetyltransferase family. RimI subfamily.</text>
</comment>
<dbReference type="NCBIfam" id="TIGR01575">
    <property type="entry name" value="rimI"/>
    <property type="match status" value="1"/>
</dbReference>
<evidence type="ECO:0000256" key="3">
    <source>
        <dbReference type="ARBA" id="ARBA00022679"/>
    </source>
</evidence>
<comment type="caution">
    <text evidence="6">The sequence shown here is derived from an EMBL/GenBank/DDBJ whole genome shotgun (WGS) entry which is preliminary data.</text>
</comment>
<protein>
    <submittedName>
        <fullName evidence="6">Ribosomal-protein-alanine acetyltransferase</fullName>
    </submittedName>
</protein>
<dbReference type="SUPFAM" id="SSF55729">
    <property type="entry name" value="Acyl-CoA N-acyltransferases (Nat)"/>
    <property type="match status" value="1"/>
</dbReference>
<dbReference type="EMBL" id="CABL01000001">
    <property type="protein sequence ID" value="CBH74253.1"/>
    <property type="molecule type" value="Genomic_DNA"/>
</dbReference>
<proteinExistence type="inferred from homology"/>
<dbReference type="InterPro" id="IPR016181">
    <property type="entry name" value="Acyl_CoA_acyltransferase"/>
</dbReference>